<sequence length="249" mass="26956">MHPDLELLQAENRRLSHLVAALAEKNLRLEEALSRHDGPQTPLHIPVSSLHVPATELPVPTSPVTGLSTEVTVPTNQLAGTYREAPVPSGQLPVPASEVAVPSVPLPGRSGPVGVPTDPLTAAAQLPPDLQLLWERTWGEAQYRARLLRLYEAKLPEEAVCAALRHGPMAGCRETHVADGARLLLWLCGQAPERVSYARLHSVTGLTDSGNNKLLASLRKRGLIRWKSFQVYEVAEKGALLLEGLLLLP</sequence>
<protein>
    <submittedName>
        <fullName evidence="1">Uncharacterized protein</fullName>
    </submittedName>
</protein>
<keyword evidence="2" id="KW-1185">Reference proteome</keyword>
<name>A0A4R4E086_9BACT</name>
<gene>
    <name evidence="1" type="ORF">E0486_08220</name>
</gene>
<dbReference type="AlphaFoldDB" id="A0A4R4E086"/>
<organism evidence="1 2">
    <name type="scientific">Flaviaesturariibacter aridisoli</name>
    <dbReference type="NCBI Taxonomy" id="2545761"/>
    <lineage>
        <taxon>Bacteria</taxon>
        <taxon>Pseudomonadati</taxon>
        <taxon>Bacteroidota</taxon>
        <taxon>Chitinophagia</taxon>
        <taxon>Chitinophagales</taxon>
        <taxon>Chitinophagaceae</taxon>
        <taxon>Flaviaestuariibacter</taxon>
    </lineage>
</organism>
<dbReference type="EMBL" id="SKFH01000010">
    <property type="protein sequence ID" value="TCZ72756.1"/>
    <property type="molecule type" value="Genomic_DNA"/>
</dbReference>
<evidence type="ECO:0000313" key="2">
    <source>
        <dbReference type="Proteomes" id="UP000295164"/>
    </source>
</evidence>
<dbReference type="RefSeq" id="WP_131851679.1">
    <property type="nucleotide sequence ID" value="NZ_SKFH01000010.1"/>
</dbReference>
<comment type="caution">
    <text evidence="1">The sequence shown here is derived from an EMBL/GenBank/DDBJ whole genome shotgun (WGS) entry which is preliminary data.</text>
</comment>
<accession>A0A4R4E086</accession>
<proteinExistence type="predicted"/>
<dbReference type="Proteomes" id="UP000295164">
    <property type="component" value="Unassembled WGS sequence"/>
</dbReference>
<evidence type="ECO:0000313" key="1">
    <source>
        <dbReference type="EMBL" id="TCZ72756.1"/>
    </source>
</evidence>
<reference evidence="1 2" key="1">
    <citation type="submission" date="2019-03" db="EMBL/GenBank/DDBJ databases">
        <authorList>
            <person name="Kim M.K.M."/>
        </authorList>
    </citation>
    <scope>NUCLEOTIDE SEQUENCE [LARGE SCALE GENOMIC DNA]</scope>
    <source>
        <strain evidence="1 2">17J68-15</strain>
    </source>
</reference>